<evidence type="ECO:0000256" key="1">
    <source>
        <dbReference type="ARBA" id="ARBA00004651"/>
    </source>
</evidence>
<dbReference type="PANTHER" id="PTHR43528">
    <property type="entry name" value="ALPHA-KETOGLUTARATE PERMEASE"/>
    <property type="match status" value="1"/>
</dbReference>
<sequence>MNTPASQPATASPHSTSAPLSKAMVRRIVFSSSVGNALEWFDFLVYGYFATIIAKQFFPMHDEWLSTLLAIATFGISFLMRPLGAIVLGMYGDRKGRKAALTLAIALMMVGTFTMAVMPPYASIGLAAPVLILLARLVQGFAVGGEFGSATAFMVEHSASRRGYYASWQFASQGLAAITAAAFGSLLTAWMPPEQLNSWGWRLPFVFGLLVGPVGYYIRSHLDETPEFLALRKEREAGEAARQAAGKRQEPPRDKDASFSNQWVNLLLAVGIVAQSTVGVYVLQLYMPMYAVKQLHMPAAASFGVVVLNGGLQFLLSPVMGALSDRIGRIRIMLTTSILMGALIYPMFALLQSHPTIGWLLLLQGTAGIFKAAYSGPMPALMSEIFPTQVRSTGLSIGYSIGVTIFGGFAPTIVETFIHLTGDKLAPSYYVLIAAVLSGLSLVVVAWRMRRVRQLERVQLA</sequence>
<evidence type="ECO:0000313" key="10">
    <source>
        <dbReference type="EMBL" id="MFL9884422.1"/>
    </source>
</evidence>
<gene>
    <name evidence="10" type="ORF">PQR66_15375</name>
</gene>
<evidence type="ECO:0000256" key="6">
    <source>
        <dbReference type="ARBA" id="ARBA00022989"/>
    </source>
</evidence>
<feature type="transmembrane region" description="Helical" evidence="8">
    <location>
        <begin position="395"/>
        <end position="414"/>
    </location>
</feature>
<feature type="transmembrane region" description="Helical" evidence="8">
    <location>
        <begin position="332"/>
        <end position="351"/>
    </location>
</feature>
<dbReference type="Gene3D" id="1.20.1250.20">
    <property type="entry name" value="MFS general substrate transporter like domains"/>
    <property type="match status" value="1"/>
</dbReference>
<dbReference type="RefSeq" id="WP_408332813.1">
    <property type="nucleotide sequence ID" value="NZ_JAQQFH010000032.1"/>
</dbReference>
<keyword evidence="3" id="KW-1003">Cell membrane</keyword>
<dbReference type="Proteomes" id="UP001629249">
    <property type="component" value="Unassembled WGS sequence"/>
</dbReference>
<dbReference type="InterPro" id="IPR036259">
    <property type="entry name" value="MFS_trans_sf"/>
</dbReference>
<keyword evidence="2" id="KW-0813">Transport</keyword>
<comment type="caution">
    <text evidence="10">The sequence shown here is derived from an EMBL/GenBank/DDBJ whole genome shotgun (WGS) entry which is preliminary data.</text>
</comment>
<feature type="transmembrane region" description="Helical" evidence="8">
    <location>
        <begin position="100"/>
        <end position="118"/>
    </location>
</feature>
<feature type="transmembrane region" description="Helical" evidence="8">
    <location>
        <begin position="299"/>
        <end position="320"/>
    </location>
</feature>
<dbReference type="SUPFAM" id="SSF103473">
    <property type="entry name" value="MFS general substrate transporter"/>
    <property type="match status" value="1"/>
</dbReference>
<keyword evidence="11" id="KW-1185">Reference proteome</keyword>
<feature type="transmembrane region" description="Helical" evidence="8">
    <location>
        <begin position="426"/>
        <end position="447"/>
    </location>
</feature>
<feature type="transmembrane region" description="Helical" evidence="8">
    <location>
        <begin position="165"/>
        <end position="187"/>
    </location>
</feature>
<evidence type="ECO:0000259" key="9">
    <source>
        <dbReference type="PROSITE" id="PS50850"/>
    </source>
</evidence>
<dbReference type="InterPro" id="IPR020846">
    <property type="entry name" value="MFS_dom"/>
</dbReference>
<name>A0ABW8ZME2_9BURK</name>
<keyword evidence="5" id="KW-0769">Symport</keyword>
<evidence type="ECO:0000256" key="3">
    <source>
        <dbReference type="ARBA" id="ARBA00022475"/>
    </source>
</evidence>
<keyword evidence="6 8" id="KW-1133">Transmembrane helix</keyword>
<feature type="transmembrane region" description="Helical" evidence="8">
    <location>
        <begin position="40"/>
        <end position="58"/>
    </location>
</feature>
<evidence type="ECO:0000256" key="5">
    <source>
        <dbReference type="ARBA" id="ARBA00022847"/>
    </source>
</evidence>
<feature type="domain" description="Major facilitator superfamily (MFS) profile" evidence="9">
    <location>
        <begin position="28"/>
        <end position="453"/>
    </location>
</feature>
<proteinExistence type="predicted"/>
<dbReference type="Pfam" id="PF00083">
    <property type="entry name" value="Sugar_tr"/>
    <property type="match status" value="1"/>
</dbReference>
<dbReference type="InterPro" id="IPR051084">
    <property type="entry name" value="H+-coupled_symporters"/>
</dbReference>
<feature type="transmembrane region" description="Helical" evidence="8">
    <location>
        <begin position="199"/>
        <end position="218"/>
    </location>
</feature>
<keyword evidence="7 8" id="KW-0472">Membrane</keyword>
<dbReference type="PROSITE" id="PS50850">
    <property type="entry name" value="MFS"/>
    <property type="match status" value="1"/>
</dbReference>
<feature type="transmembrane region" description="Helical" evidence="8">
    <location>
        <begin position="263"/>
        <end position="287"/>
    </location>
</feature>
<evidence type="ECO:0000256" key="7">
    <source>
        <dbReference type="ARBA" id="ARBA00023136"/>
    </source>
</evidence>
<evidence type="ECO:0000313" key="11">
    <source>
        <dbReference type="Proteomes" id="UP001629249"/>
    </source>
</evidence>
<organism evidence="10 11">
    <name type="scientific">Paraburkholderia agricolaris</name>
    <dbReference type="NCBI Taxonomy" id="2152888"/>
    <lineage>
        <taxon>Bacteria</taxon>
        <taxon>Pseudomonadati</taxon>
        <taxon>Pseudomonadota</taxon>
        <taxon>Betaproteobacteria</taxon>
        <taxon>Burkholderiales</taxon>
        <taxon>Burkholderiaceae</taxon>
        <taxon>Paraburkholderia</taxon>
    </lineage>
</organism>
<evidence type="ECO:0000256" key="2">
    <source>
        <dbReference type="ARBA" id="ARBA00022448"/>
    </source>
</evidence>
<accession>A0ABW8ZME2</accession>
<protein>
    <submittedName>
        <fullName evidence="10">MFS transporter</fullName>
    </submittedName>
</protein>
<feature type="transmembrane region" description="Helical" evidence="8">
    <location>
        <begin position="357"/>
        <end position="374"/>
    </location>
</feature>
<evidence type="ECO:0000256" key="8">
    <source>
        <dbReference type="SAM" id="Phobius"/>
    </source>
</evidence>
<dbReference type="InterPro" id="IPR005828">
    <property type="entry name" value="MFS_sugar_transport-like"/>
</dbReference>
<dbReference type="EMBL" id="JAQQFN010000010">
    <property type="protein sequence ID" value="MFL9884422.1"/>
    <property type="molecule type" value="Genomic_DNA"/>
</dbReference>
<reference evidence="10 11" key="1">
    <citation type="journal article" date="2024" name="Chem. Sci.">
        <title>Discovery of megapolipeptins by genome mining of a Burkholderiales bacteria collection.</title>
        <authorList>
            <person name="Paulo B.S."/>
            <person name="Recchia M.J.J."/>
            <person name="Lee S."/>
            <person name="Fergusson C.H."/>
            <person name="Romanowski S.B."/>
            <person name="Hernandez A."/>
            <person name="Krull N."/>
            <person name="Liu D.Y."/>
            <person name="Cavanagh H."/>
            <person name="Bos A."/>
            <person name="Gray C.A."/>
            <person name="Murphy B.T."/>
            <person name="Linington R.G."/>
            <person name="Eustaquio A.S."/>
        </authorList>
    </citation>
    <scope>NUCLEOTIDE SEQUENCE [LARGE SCALE GENOMIC DNA]</scope>
    <source>
        <strain evidence="10 11">RL16-012-BIC-B</strain>
    </source>
</reference>
<keyword evidence="4 8" id="KW-0812">Transmembrane</keyword>
<feature type="transmembrane region" description="Helical" evidence="8">
    <location>
        <begin position="124"/>
        <end position="144"/>
    </location>
</feature>
<evidence type="ECO:0000256" key="4">
    <source>
        <dbReference type="ARBA" id="ARBA00022692"/>
    </source>
</evidence>
<comment type="subcellular location">
    <subcellularLocation>
        <location evidence="1">Cell membrane</location>
        <topology evidence="1">Multi-pass membrane protein</topology>
    </subcellularLocation>
</comment>
<feature type="transmembrane region" description="Helical" evidence="8">
    <location>
        <begin position="64"/>
        <end position="88"/>
    </location>
</feature>
<dbReference type="PANTHER" id="PTHR43528:SF1">
    <property type="entry name" value="ALPHA-KETOGLUTARATE PERMEASE"/>
    <property type="match status" value="1"/>
</dbReference>